<accession>A0ABY7ST48</accession>
<comment type="similarity">
    <text evidence="1">Belongs to the BolA/IbaG family.</text>
</comment>
<name>A0ABY7ST48_9RHOB</name>
<sequence length="83" mass="9235">MIADEIQDRLATLSPTRLEVIDESEAHRGHAGYREGGQSHFRIRMASPAFAGIGRVQRHRLIHNTLGDIVPRIHALALELSDS</sequence>
<evidence type="ECO:0000313" key="3">
    <source>
        <dbReference type="Proteomes" id="UP001218412"/>
    </source>
</evidence>
<dbReference type="SUPFAM" id="SSF82657">
    <property type="entry name" value="BolA-like"/>
    <property type="match status" value="1"/>
</dbReference>
<protein>
    <submittedName>
        <fullName evidence="2">BolA family transcriptional regulator</fullName>
    </submittedName>
</protein>
<dbReference type="PANTHER" id="PTHR46230">
    <property type="match status" value="1"/>
</dbReference>
<dbReference type="Proteomes" id="UP001218412">
    <property type="component" value="Chromosome"/>
</dbReference>
<dbReference type="InterPro" id="IPR036065">
    <property type="entry name" value="BolA-like_sf"/>
</dbReference>
<dbReference type="Gene3D" id="3.30.300.90">
    <property type="entry name" value="BolA-like"/>
    <property type="match status" value="1"/>
</dbReference>
<organism evidence="2 3">
    <name type="scientific">Paracoccus stylophorae</name>
    <dbReference type="NCBI Taxonomy" id="659350"/>
    <lineage>
        <taxon>Bacteria</taxon>
        <taxon>Pseudomonadati</taxon>
        <taxon>Pseudomonadota</taxon>
        <taxon>Alphaproteobacteria</taxon>
        <taxon>Rhodobacterales</taxon>
        <taxon>Paracoccaceae</taxon>
        <taxon>Paracoccus</taxon>
    </lineage>
</organism>
<gene>
    <name evidence="2" type="ORF">JHW45_13770</name>
</gene>
<keyword evidence="3" id="KW-1185">Reference proteome</keyword>
<proteinExistence type="inferred from homology"/>
<evidence type="ECO:0000256" key="1">
    <source>
        <dbReference type="RuleBase" id="RU003860"/>
    </source>
</evidence>
<dbReference type="EMBL" id="CP067134">
    <property type="protein sequence ID" value="WCR10123.1"/>
    <property type="molecule type" value="Genomic_DNA"/>
</dbReference>
<reference evidence="2 3" key="1">
    <citation type="submission" date="2021-01" db="EMBL/GenBank/DDBJ databases">
        <title>Biogeographic distribution of Paracoccus.</title>
        <authorList>
            <person name="Hollensteiner J."/>
            <person name="Leineberger J."/>
            <person name="Brinkhoff T."/>
            <person name="Daniel R."/>
        </authorList>
    </citation>
    <scope>NUCLEOTIDE SEQUENCE [LARGE SCALE GENOMIC DNA]</scope>
    <source>
        <strain evidence="2 3">LMG25392</strain>
    </source>
</reference>
<evidence type="ECO:0000313" key="2">
    <source>
        <dbReference type="EMBL" id="WCR10123.1"/>
    </source>
</evidence>
<dbReference type="RefSeq" id="WP_272858183.1">
    <property type="nucleotide sequence ID" value="NZ_CP067134.1"/>
</dbReference>
<dbReference type="InterPro" id="IPR002634">
    <property type="entry name" value="BolA"/>
</dbReference>
<dbReference type="PANTHER" id="PTHR46230:SF7">
    <property type="entry name" value="BOLA-LIKE PROTEIN 1"/>
    <property type="match status" value="1"/>
</dbReference>
<dbReference type="PIRSF" id="PIRSF003113">
    <property type="entry name" value="BolA"/>
    <property type="match status" value="1"/>
</dbReference>
<dbReference type="Pfam" id="PF01722">
    <property type="entry name" value="BolA"/>
    <property type="match status" value="1"/>
</dbReference>